<proteinExistence type="predicted"/>
<gene>
    <name evidence="1" type="ORF">N5P18_01980</name>
</gene>
<sequence>MGRRPQQLPGDLSGAGFTMADARDLGVRGRLRTGFEIPSHGLRFRPGDQGPSDVGELARLVRSVVPRDAVVSHLTAARLLGLPTPRPWSRDEPVHVSRDSGRPWLERRGVLSHNGLETRAVTQVHGLPVVAALHTWSDLAGSWTRPQLVAAGDALLRDHDVTPAQVLRHLETLSGRRGIRTLREVAPFLDPGSASPKESEARLLFRDHGLPTPELNVRVCDDWGVFIGVADFLWREPKVVAEYDGDQHRTDRSAWQYERDRRARFEAAGWTYVELTNIHLVRAAYTRRLITRLGDLLL</sequence>
<name>A0ABZ2FFV1_9MICO</name>
<dbReference type="EMBL" id="CP104874">
    <property type="protein sequence ID" value="WWF05664.1"/>
    <property type="molecule type" value="Genomic_DNA"/>
</dbReference>
<dbReference type="RefSeq" id="WP_338538521.1">
    <property type="nucleotide sequence ID" value="NZ_CP104874.1"/>
</dbReference>
<organism evidence="1 2">
    <name type="scientific">Janibacter terrae</name>
    <dbReference type="NCBI Taxonomy" id="103817"/>
    <lineage>
        <taxon>Bacteria</taxon>
        <taxon>Bacillati</taxon>
        <taxon>Actinomycetota</taxon>
        <taxon>Actinomycetes</taxon>
        <taxon>Micrococcales</taxon>
        <taxon>Intrasporangiaceae</taxon>
        <taxon>Janibacter</taxon>
    </lineage>
</organism>
<reference evidence="1 2" key="1">
    <citation type="submission" date="2022-09" db="EMBL/GenBank/DDBJ databases">
        <title>Complete genome sequence of Janibacter terrae strain COS04-44, PCL-degrading bacteria isolated from oil spilled coast.</title>
        <authorList>
            <person name="Park H."/>
            <person name="Kim J.Y."/>
            <person name="An S.H."/>
            <person name="Lee C.M."/>
            <person name="Weon H.-Y."/>
        </authorList>
    </citation>
    <scope>NUCLEOTIDE SEQUENCE [LARGE SCALE GENOMIC DNA]</scope>
    <source>
        <strain evidence="1 2">COS04-44</strain>
    </source>
</reference>
<accession>A0ABZ2FFV1</accession>
<dbReference type="Proteomes" id="UP001381003">
    <property type="component" value="Chromosome"/>
</dbReference>
<keyword evidence="1" id="KW-0540">Nuclease</keyword>
<protein>
    <submittedName>
        <fullName evidence="1">Endonuclease domain-containing protein</fullName>
    </submittedName>
</protein>
<dbReference type="GO" id="GO:0004519">
    <property type="term" value="F:endonuclease activity"/>
    <property type="evidence" value="ECO:0007669"/>
    <property type="project" value="UniProtKB-KW"/>
</dbReference>
<keyword evidence="1" id="KW-0378">Hydrolase</keyword>
<keyword evidence="2" id="KW-1185">Reference proteome</keyword>
<evidence type="ECO:0000313" key="1">
    <source>
        <dbReference type="EMBL" id="WWF05664.1"/>
    </source>
</evidence>
<evidence type="ECO:0000313" key="2">
    <source>
        <dbReference type="Proteomes" id="UP001381003"/>
    </source>
</evidence>
<keyword evidence="1" id="KW-0255">Endonuclease</keyword>